<accession>A0A6A3EU27</accession>
<dbReference type="Proteomes" id="UP000433483">
    <property type="component" value="Unassembled WGS sequence"/>
</dbReference>
<dbReference type="Proteomes" id="UP000488956">
    <property type="component" value="Unassembled WGS sequence"/>
</dbReference>
<keyword evidence="13" id="KW-1185">Reference proteome</keyword>
<organism evidence="2 12">
    <name type="scientific">Phytophthora fragariae</name>
    <dbReference type="NCBI Taxonomy" id="53985"/>
    <lineage>
        <taxon>Eukaryota</taxon>
        <taxon>Sar</taxon>
        <taxon>Stramenopiles</taxon>
        <taxon>Oomycota</taxon>
        <taxon>Peronosporomycetes</taxon>
        <taxon>Peronosporales</taxon>
        <taxon>Peronosporaceae</taxon>
        <taxon>Phytophthora</taxon>
    </lineage>
</organism>
<feature type="signal peptide" evidence="1">
    <location>
        <begin position="1"/>
        <end position="23"/>
    </location>
</feature>
<keyword evidence="1" id="KW-0732">Signal</keyword>
<dbReference type="EMBL" id="QXGD01000711">
    <property type="protein sequence ID" value="KAE9227626.1"/>
    <property type="molecule type" value="Genomic_DNA"/>
</dbReference>
<dbReference type="EMBL" id="QXGF01000766">
    <property type="protein sequence ID" value="KAE8935867.1"/>
    <property type="molecule type" value="Genomic_DNA"/>
</dbReference>
<dbReference type="Proteomes" id="UP000437068">
    <property type="component" value="Unassembled WGS sequence"/>
</dbReference>
<dbReference type="EMBL" id="QXGE01001375">
    <property type="protein sequence ID" value="KAE9293497.1"/>
    <property type="molecule type" value="Genomic_DNA"/>
</dbReference>
<dbReference type="Proteomes" id="UP000429523">
    <property type="component" value="Unassembled WGS sequence"/>
</dbReference>
<protein>
    <submittedName>
        <fullName evidence="2">Uncharacterized protein</fullName>
    </submittedName>
</protein>
<dbReference type="EMBL" id="QXFY01001207">
    <property type="protein sequence ID" value="KAE9324659.1"/>
    <property type="molecule type" value="Genomic_DNA"/>
</dbReference>
<evidence type="ECO:0000313" key="7">
    <source>
        <dbReference type="EMBL" id="KAE9204087.1"/>
    </source>
</evidence>
<reference evidence="12 13" key="1">
    <citation type="submission" date="2018-08" db="EMBL/GenBank/DDBJ databases">
        <title>Genomic investigation of the strawberry pathogen Phytophthora fragariae indicates pathogenicity is determined by transcriptional variation in three key races.</title>
        <authorList>
            <person name="Adams T.M."/>
            <person name="Armitage A.D."/>
            <person name="Sobczyk M.K."/>
            <person name="Bates H.J."/>
            <person name="Dunwell J.M."/>
            <person name="Nellist C.F."/>
            <person name="Harrison R.J."/>
        </authorList>
    </citation>
    <scope>NUCLEOTIDE SEQUENCE [LARGE SCALE GENOMIC DNA]</scope>
    <source>
        <strain evidence="10 14">A4</strain>
        <strain evidence="9 15">BC-1</strain>
        <strain evidence="7 19">BC-23</strain>
        <strain evidence="8 13">NOV-27</strain>
        <strain evidence="6 16">NOV-5</strain>
        <strain evidence="4 17">NOV-71</strain>
        <strain evidence="11 20">NOV-77</strain>
        <strain evidence="2 12">NOV-9</strain>
        <strain evidence="5 21">ONT-3</strain>
        <strain evidence="3 18">SCRP245</strain>
    </source>
</reference>
<evidence type="ECO:0000313" key="20">
    <source>
        <dbReference type="Proteomes" id="UP000486351"/>
    </source>
</evidence>
<dbReference type="Proteomes" id="UP000440367">
    <property type="component" value="Unassembled WGS sequence"/>
</dbReference>
<dbReference type="EMBL" id="QXFW01000612">
    <property type="protein sequence ID" value="KAE9007340.1"/>
    <property type="molecule type" value="Genomic_DNA"/>
</dbReference>
<dbReference type="Proteomes" id="UP000441208">
    <property type="component" value="Unassembled WGS sequence"/>
</dbReference>
<dbReference type="AlphaFoldDB" id="A0A6A3EU27"/>
<evidence type="ECO:0000313" key="6">
    <source>
        <dbReference type="EMBL" id="KAE9143592.1"/>
    </source>
</evidence>
<dbReference type="Proteomes" id="UP000486351">
    <property type="component" value="Unassembled WGS sequence"/>
</dbReference>
<evidence type="ECO:0000313" key="16">
    <source>
        <dbReference type="Proteomes" id="UP000440732"/>
    </source>
</evidence>
<evidence type="ECO:0000313" key="4">
    <source>
        <dbReference type="EMBL" id="KAE9108769.1"/>
    </source>
</evidence>
<dbReference type="OrthoDB" id="128049at2759"/>
<evidence type="ECO:0000256" key="1">
    <source>
        <dbReference type="SAM" id="SignalP"/>
    </source>
</evidence>
<dbReference type="EMBL" id="QXFX01000602">
    <property type="protein sequence ID" value="KAE9109861.1"/>
    <property type="molecule type" value="Genomic_DNA"/>
</dbReference>
<evidence type="ECO:0000313" key="9">
    <source>
        <dbReference type="EMBL" id="KAE9227626.1"/>
    </source>
</evidence>
<evidence type="ECO:0000313" key="2">
    <source>
        <dbReference type="EMBL" id="KAE8935867.1"/>
    </source>
</evidence>
<proteinExistence type="predicted"/>
<evidence type="ECO:0000313" key="17">
    <source>
        <dbReference type="Proteomes" id="UP000441208"/>
    </source>
</evidence>
<dbReference type="Proteomes" id="UP000476176">
    <property type="component" value="Unassembled WGS sequence"/>
</dbReference>
<evidence type="ECO:0000313" key="12">
    <source>
        <dbReference type="Proteomes" id="UP000429523"/>
    </source>
</evidence>
<evidence type="ECO:0000313" key="3">
    <source>
        <dbReference type="EMBL" id="KAE9007340.1"/>
    </source>
</evidence>
<comment type="caution">
    <text evidence="2">The sequence shown here is derived from an EMBL/GenBank/DDBJ whole genome shotgun (WGS) entry which is preliminary data.</text>
</comment>
<evidence type="ECO:0000313" key="19">
    <source>
        <dbReference type="Proteomes" id="UP000476176"/>
    </source>
</evidence>
<evidence type="ECO:0000313" key="8">
    <source>
        <dbReference type="EMBL" id="KAE9208175.1"/>
    </source>
</evidence>
<dbReference type="EMBL" id="QXGB01000648">
    <property type="protein sequence ID" value="KAE9208175.1"/>
    <property type="molecule type" value="Genomic_DNA"/>
</dbReference>
<dbReference type="EMBL" id="QXGC01001385">
    <property type="protein sequence ID" value="KAE9204087.1"/>
    <property type="molecule type" value="Genomic_DNA"/>
</dbReference>
<dbReference type="EMBL" id="QXFZ01000661">
    <property type="protein sequence ID" value="KAE9108769.1"/>
    <property type="molecule type" value="Genomic_DNA"/>
</dbReference>
<evidence type="ECO:0000313" key="21">
    <source>
        <dbReference type="Proteomes" id="UP000488956"/>
    </source>
</evidence>
<evidence type="ECO:0000313" key="15">
    <source>
        <dbReference type="Proteomes" id="UP000440367"/>
    </source>
</evidence>
<sequence length="164" mass="17851">MNFLEIWIGVVLAVTWKLVTVNGETTFSVTTVYEDNTCTGVPSLLTFAPDAGCQVPTDNQDQCQSTGNSLFAVSSCTTDYEGFVATAFGDTNPYMIHRYYSATGCNNVGYVYAYSADGYCHMYPDTSSGFGSFRARIDVNGAIGFVWFLDLACTNGKGVRILHE</sequence>
<evidence type="ECO:0000313" key="10">
    <source>
        <dbReference type="EMBL" id="KAE9293497.1"/>
    </source>
</evidence>
<name>A0A6A3EU27_9STRA</name>
<evidence type="ECO:0000313" key="14">
    <source>
        <dbReference type="Proteomes" id="UP000437068"/>
    </source>
</evidence>
<evidence type="ECO:0000313" key="11">
    <source>
        <dbReference type="EMBL" id="KAE9324659.1"/>
    </source>
</evidence>
<evidence type="ECO:0000313" key="18">
    <source>
        <dbReference type="Proteomes" id="UP000460718"/>
    </source>
</evidence>
<feature type="chain" id="PRO_5036163718" evidence="1">
    <location>
        <begin position="24"/>
        <end position="164"/>
    </location>
</feature>
<dbReference type="EMBL" id="QXGA01000607">
    <property type="protein sequence ID" value="KAE9143592.1"/>
    <property type="molecule type" value="Genomic_DNA"/>
</dbReference>
<dbReference type="Proteomes" id="UP000440732">
    <property type="component" value="Unassembled WGS sequence"/>
</dbReference>
<evidence type="ECO:0000313" key="5">
    <source>
        <dbReference type="EMBL" id="KAE9109861.1"/>
    </source>
</evidence>
<gene>
    <name evidence="10" type="ORF">PF001_g18231</name>
    <name evidence="9" type="ORF">PF002_g13777</name>
    <name evidence="7" type="ORF">PF004_g17945</name>
    <name evidence="8" type="ORF">PF005_g12316</name>
    <name evidence="6" type="ORF">PF006_g11400</name>
    <name evidence="4" type="ORF">PF007_g12523</name>
    <name evidence="11" type="ORF">PF008_g17060</name>
    <name evidence="2" type="ORF">PF009_g14194</name>
    <name evidence="5" type="ORF">PF010_g11383</name>
    <name evidence="3" type="ORF">PF011_g11168</name>
</gene>
<dbReference type="Proteomes" id="UP000460718">
    <property type="component" value="Unassembled WGS sequence"/>
</dbReference>
<evidence type="ECO:0000313" key="13">
    <source>
        <dbReference type="Proteomes" id="UP000433483"/>
    </source>
</evidence>